<dbReference type="PANTHER" id="PTHR43968">
    <property type="match status" value="1"/>
</dbReference>
<dbReference type="Proteomes" id="UP000248146">
    <property type="component" value="Unassembled WGS sequence"/>
</dbReference>
<comment type="caution">
    <text evidence="6">The sequence shown here is derived from an EMBL/GenBank/DDBJ whole genome shotgun (WGS) entry which is preliminary data.</text>
</comment>
<dbReference type="PROSITE" id="PS50405">
    <property type="entry name" value="GST_CTER"/>
    <property type="match status" value="1"/>
</dbReference>
<dbReference type="GO" id="GO:0004364">
    <property type="term" value="F:glutathione transferase activity"/>
    <property type="evidence" value="ECO:0007669"/>
    <property type="project" value="UniProtKB-EC"/>
</dbReference>
<reference evidence="6 7" key="1">
    <citation type="submission" date="2018-06" db="EMBL/GenBank/DDBJ databases">
        <title>Pseudomonas diversity within urban Lake Michigan freshwaters.</title>
        <authorList>
            <person name="Batrich M."/>
            <person name="Hatzopoulos T."/>
            <person name="Putonti C."/>
        </authorList>
    </citation>
    <scope>NUCLEOTIDE SEQUENCE [LARGE SCALE GENOMIC DNA]</scope>
    <source>
        <strain evidence="6 7">MB-090714</strain>
    </source>
</reference>
<organism evidence="6 7">
    <name type="scientific">Aquipseudomonas alcaligenes</name>
    <name type="common">Pseudomonas alcaligenes</name>
    <dbReference type="NCBI Taxonomy" id="43263"/>
    <lineage>
        <taxon>Bacteria</taxon>
        <taxon>Pseudomonadati</taxon>
        <taxon>Pseudomonadota</taxon>
        <taxon>Gammaproteobacteria</taxon>
        <taxon>Pseudomonadales</taxon>
        <taxon>Pseudomonadaceae</taxon>
        <taxon>Aquipseudomonas</taxon>
    </lineage>
</organism>
<dbReference type="InterPro" id="IPR040079">
    <property type="entry name" value="Glutathione_S-Trfase"/>
</dbReference>
<dbReference type="InterPro" id="IPR010987">
    <property type="entry name" value="Glutathione-S-Trfase_C-like"/>
</dbReference>
<dbReference type="InterPro" id="IPR036282">
    <property type="entry name" value="Glutathione-S-Trfase_C_sf"/>
</dbReference>
<dbReference type="PANTHER" id="PTHR43968:SF6">
    <property type="entry name" value="GLUTATHIONE S-TRANSFERASE OMEGA"/>
    <property type="match status" value="1"/>
</dbReference>
<accession>A0A2V4KK36</accession>
<dbReference type="CDD" id="cd00570">
    <property type="entry name" value="GST_N_family"/>
    <property type="match status" value="1"/>
</dbReference>
<evidence type="ECO:0000313" key="7">
    <source>
        <dbReference type="Proteomes" id="UP000248146"/>
    </source>
</evidence>
<dbReference type="InterPro" id="IPR045073">
    <property type="entry name" value="Omega/Tau-like"/>
</dbReference>
<dbReference type="SUPFAM" id="SSF47616">
    <property type="entry name" value="GST C-terminal domain-like"/>
    <property type="match status" value="1"/>
</dbReference>
<evidence type="ECO:0000256" key="2">
    <source>
        <dbReference type="ARBA" id="ARBA00022679"/>
    </source>
</evidence>
<dbReference type="EMBL" id="QJRX01000008">
    <property type="protein sequence ID" value="PYC22021.1"/>
    <property type="molecule type" value="Genomic_DNA"/>
</dbReference>
<sequence>MLPLQLVSHPLCPYVQRAAIVMAEKGIAFSRTDIDLAHKPDWFLRLSPLGKVPLLRVDGYTLFESGPIVEYLEEIAEPKLHPQQPLQRARHRAWMEFASALLNDIAALYRATPERFDEALQRVRQRLAELEQALGGGPFFDGKSFCLVDALFAPVLRYWEVFDLLAESRLPPQLARLHAWRQALLRRPSVIAAVAPDYPQRLRAFIEALPGSHLGARLRALHPPLSPAGDAAPR</sequence>
<gene>
    <name evidence="6" type="ORF">DMO17_16360</name>
</gene>
<protein>
    <recommendedName>
        <fullName evidence="1">glutathione transferase</fullName>
        <ecNumber evidence="1">2.5.1.18</ecNumber>
    </recommendedName>
</protein>
<dbReference type="OrthoDB" id="9782992at2"/>
<evidence type="ECO:0000256" key="3">
    <source>
        <dbReference type="ARBA" id="ARBA00047960"/>
    </source>
</evidence>
<dbReference type="PROSITE" id="PS50404">
    <property type="entry name" value="GST_NTER"/>
    <property type="match status" value="1"/>
</dbReference>
<dbReference type="InterPro" id="IPR004045">
    <property type="entry name" value="Glutathione_S-Trfase_N"/>
</dbReference>
<dbReference type="Gene3D" id="1.20.1050.10">
    <property type="match status" value="1"/>
</dbReference>
<dbReference type="SFLD" id="SFLDG00358">
    <property type="entry name" value="Main_(cytGST)"/>
    <property type="match status" value="1"/>
</dbReference>
<dbReference type="GO" id="GO:0005737">
    <property type="term" value="C:cytoplasm"/>
    <property type="evidence" value="ECO:0007669"/>
    <property type="project" value="TreeGrafter"/>
</dbReference>
<evidence type="ECO:0000256" key="1">
    <source>
        <dbReference type="ARBA" id="ARBA00012452"/>
    </source>
</evidence>
<evidence type="ECO:0000313" key="6">
    <source>
        <dbReference type="EMBL" id="PYC22021.1"/>
    </source>
</evidence>
<dbReference type="AlphaFoldDB" id="A0A2V4KK36"/>
<evidence type="ECO:0000259" key="4">
    <source>
        <dbReference type="PROSITE" id="PS50404"/>
    </source>
</evidence>
<dbReference type="InterPro" id="IPR036249">
    <property type="entry name" value="Thioredoxin-like_sf"/>
</dbReference>
<dbReference type="Pfam" id="PF13410">
    <property type="entry name" value="GST_C_2"/>
    <property type="match status" value="1"/>
</dbReference>
<dbReference type="SFLD" id="SFLDS00019">
    <property type="entry name" value="Glutathione_Transferase_(cytos"/>
    <property type="match status" value="1"/>
</dbReference>
<feature type="domain" description="GST C-terminal" evidence="5">
    <location>
        <begin position="84"/>
        <end position="205"/>
    </location>
</feature>
<dbReference type="RefSeq" id="WP_110683536.1">
    <property type="nucleotide sequence ID" value="NZ_QJRX01000008.1"/>
</dbReference>
<evidence type="ECO:0000259" key="5">
    <source>
        <dbReference type="PROSITE" id="PS50405"/>
    </source>
</evidence>
<dbReference type="EC" id="2.5.1.18" evidence="1"/>
<dbReference type="SUPFAM" id="SSF52833">
    <property type="entry name" value="Thioredoxin-like"/>
    <property type="match status" value="1"/>
</dbReference>
<dbReference type="Gene3D" id="3.40.30.10">
    <property type="entry name" value="Glutaredoxin"/>
    <property type="match status" value="1"/>
</dbReference>
<feature type="domain" description="GST N-terminal" evidence="4">
    <location>
        <begin position="2"/>
        <end position="80"/>
    </location>
</feature>
<dbReference type="SFLD" id="SFLDG01152">
    <property type="entry name" value="Main.3:_Omega-_and_Tau-like"/>
    <property type="match status" value="1"/>
</dbReference>
<keyword evidence="2 6" id="KW-0808">Transferase</keyword>
<name>A0A2V4KK36_AQUAC</name>
<proteinExistence type="predicted"/>
<dbReference type="InterPro" id="IPR050983">
    <property type="entry name" value="GST_Omega/HSP26"/>
</dbReference>
<comment type="catalytic activity">
    <reaction evidence="3">
        <text>RX + glutathione = an S-substituted glutathione + a halide anion + H(+)</text>
        <dbReference type="Rhea" id="RHEA:16437"/>
        <dbReference type="ChEBI" id="CHEBI:15378"/>
        <dbReference type="ChEBI" id="CHEBI:16042"/>
        <dbReference type="ChEBI" id="CHEBI:17792"/>
        <dbReference type="ChEBI" id="CHEBI:57925"/>
        <dbReference type="ChEBI" id="CHEBI:90779"/>
        <dbReference type="EC" id="2.5.1.18"/>
    </reaction>
</comment>
<dbReference type="Pfam" id="PF13409">
    <property type="entry name" value="GST_N_2"/>
    <property type="match status" value="1"/>
</dbReference>